<accession>A0A5N5G0U0</accession>
<sequence length="77" mass="8682">MVAPQVSQIPVSRRFRCHSSNPPSRQSPTCRLHTLASDLRSELSFPWLSEGNQGLEAHKAAGETNLYYSIMRNFCSM</sequence>
<evidence type="ECO:0000313" key="2">
    <source>
        <dbReference type="EMBL" id="KAB2607012.1"/>
    </source>
</evidence>
<organism evidence="2 3">
    <name type="scientific">Pyrus ussuriensis x Pyrus communis</name>
    <dbReference type="NCBI Taxonomy" id="2448454"/>
    <lineage>
        <taxon>Eukaryota</taxon>
        <taxon>Viridiplantae</taxon>
        <taxon>Streptophyta</taxon>
        <taxon>Embryophyta</taxon>
        <taxon>Tracheophyta</taxon>
        <taxon>Spermatophyta</taxon>
        <taxon>Magnoliopsida</taxon>
        <taxon>eudicotyledons</taxon>
        <taxon>Gunneridae</taxon>
        <taxon>Pentapetalae</taxon>
        <taxon>rosids</taxon>
        <taxon>fabids</taxon>
        <taxon>Rosales</taxon>
        <taxon>Rosaceae</taxon>
        <taxon>Amygdaloideae</taxon>
        <taxon>Maleae</taxon>
        <taxon>Pyrus</taxon>
    </lineage>
</organism>
<feature type="region of interest" description="Disordered" evidence="1">
    <location>
        <begin position="1"/>
        <end position="30"/>
    </location>
</feature>
<reference evidence="3" key="2">
    <citation type="submission" date="2019-10" db="EMBL/GenBank/DDBJ databases">
        <title>A de novo genome assembly of a pear dwarfing rootstock.</title>
        <authorList>
            <person name="Wang F."/>
            <person name="Wang J."/>
            <person name="Li S."/>
            <person name="Zhang Y."/>
            <person name="Fang M."/>
            <person name="Ma L."/>
            <person name="Zhao Y."/>
            <person name="Jiang S."/>
        </authorList>
    </citation>
    <scope>NUCLEOTIDE SEQUENCE [LARGE SCALE GENOMIC DNA]</scope>
</reference>
<name>A0A5N5G0U0_9ROSA</name>
<proteinExistence type="predicted"/>
<gene>
    <name evidence="2" type="ORF">D8674_006729</name>
</gene>
<comment type="caution">
    <text evidence="2">The sequence shown here is derived from an EMBL/GenBank/DDBJ whole genome shotgun (WGS) entry which is preliminary data.</text>
</comment>
<feature type="compositionally biased region" description="Polar residues" evidence="1">
    <location>
        <begin position="18"/>
        <end position="29"/>
    </location>
</feature>
<evidence type="ECO:0000313" key="3">
    <source>
        <dbReference type="Proteomes" id="UP000327157"/>
    </source>
</evidence>
<protein>
    <submittedName>
        <fullName evidence="2">Uncharacterized protein</fullName>
    </submittedName>
</protein>
<evidence type="ECO:0000256" key="1">
    <source>
        <dbReference type="SAM" id="MobiDB-lite"/>
    </source>
</evidence>
<keyword evidence="3" id="KW-1185">Reference proteome</keyword>
<dbReference type="AlphaFoldDB" id="A0A5N5G0U0"/>
<dbReference type="Proteomes" id="UP000327157">
    <property type="component" value="Chromosome 11"/>
</dbReference>
<reference evidence="2 3" key="3">
    <citation type="submission" date="2019-11" db="EMBL/GenBank/DDBJ databases">
        <title>A de novo genome assembly of a pear dwarfing rootstock.</title>
        <authorList>
            <person name="Wang F."/>
            <person name="Wang J."/>
            <person name="Li S."/>
            <person name="Zhang Y."/>
            <person name="Fang M."/>
            <person name="Ma L."/>
            <person name="Zhao Y."/>
            <person name="Jiang S."/>
        </authorList>
    </citation>
    <scope>NUCLEOTIDE SEQUENCE [LARGE SCALE GENOMIC DNA]</scope>
    <source>
        <strain evidence="2">S2</strain>
        <tissue evidence="2">Leaf</tissue>
    </source>
</reference>
<reference evidence="2 3" key="1">
    <citation type="submission" date="2019-09" db="EMBL/GenBank/DDBJ databases">
        <authorList>
            <person name="Ou C."/>
        </authorList>
    </citation>
    <scope>NUCLEOTIDE SEQUENCE [LARGE SCALE GENOMIC DNA]</scope>
    <source>
        <strain evidence="2">S2</strain>
        <tissue evidence="2">Leaf</tissue>
    </source>
</reference>
<feature type="compositionally biased region" description="Polar residues" evidence="1">
    <location>
        <begin position="1"/>
        <end position="10"/>
    </location>
</feature>
<dbReference type="EMBL" id="SMOL01000559">
    <property type="protein sequence ID" value="KAB2607012.1"/>
    <property type="molecule type" value="Genomic_DNA"/>
</dbReference>